<evidence type="ECO:0000313" key="4">
    <source>
        <dbReference type="Proteomes" id="UP000216033"/>
    </source>
</evidence>
<evidence type="ECO:0000259" key="2">
    <source>
        <dbReference type="Pfam" id="PF04773"/>
    </source>
</evidence>
<evidence type="ECO:0000313" key="3">
    <source>
        <dbReference type="EMBL" id="PAL20957.1"/>
    </source>
</evidence>
<dbReference type="STRING" id="1231343.Absy_018_020"/>
<evidence type="ECO:0000256" key="1">
    <source>
        <dbReference type="SAM" id="Phobius"/>
    </source>
</evidence>
<feature type="domain" description="FecR protein" evidence="2">
    <location>
        <begin position="119"/>
        <end position="207"/>
    </location>
</feature>
<dbReference type="OrthoDB" id="1098280at2"/>
<feature type="transmembrane region" description="Helical" evidence="1">
    <location>
        <begin position="86"/>
        <end position="104"/>
    </location>
</feature>
<keyword evidence="1" id="KW-0812">Transmembrane</keyword>
<gene>
    <name evidence="3" type="ORF">B9K05_12230</name>
</gene>
<dbReference type="Pfam" id="PF04773">
    <property type="entry name" value="FecR"/>
    <property type="match status" value="1"/>
</dbReference>
<sequence>MTDFNASYDRETTEAARHWIARLASGDISEQEMASYKQWVANEKHHEVFQHELKLWRSLNLIADNLAPSTAISIQAARMKQRRRKVVVASVSAIAACAALLLAVPDITMRLRADDWTTNHIEEVVLSDGSHVVLDADSAFAVHYEHGARTVALLRGRAWFDVRHDAEHPFRVEAAGSVAEDIGTAFEVDRRLTDESVETSVQSGSVRVSSRNNGASVILTAGQRAVWRDDHVSRETDIAPYSVASWRDGQLMLTSVSVRSAVQTIARYREGRTFIIGNIDDLPPVTALVDARRPDDALAALASGTSINIYRLPGGIVVVRRKN</sequence>
<dbReference type="Gene3D" id="2.60.120.1440">
    <property type="match status" value="1"/>
</dbReference>
<dbReference type="GO" id="GO:0016989">
    <property type="term" value="F:sigma factor antagonist activity"/>
    <property type="evidence" value="ECO:0007669"/>
    <property type="project" value="TreeGrafter"/>
</dbReference>
<organism evidence="3 4">
    <name type="scientific">Acetobacter syzygii</name>
    <dbReference type="NCBI Taxonomy" id="146476"/>
    <lineage>
        <taxon>Bacteria</taxon>
        <taxon>Pseudomonadati</taxon>
        <taxon>Pseudomonadota</taxon>
        <taxon>Alphaproteobacteria</taxon>
        <taxon>Acetobacterales</taxon>
        <taxon>Acetobacteraceae</taxon>
        <taxon>Acetobacter</taxon>
    </lineage>
</organism>
<dbReference type="EMBL" id="NDFP01000016">
    <property type="protein sequence ID" value="PAL20957.1"/>
    <property type="molecule type" value="Genomic_DNA"/>
</dbReference>
<keyword evidence="4" id="KW-1185">Reference proteome</keyword>
<protein>
    <recommendedName>
        <fullName evidence="2">FecR protein domain-containing protein</fullName>
    </recommendedName>
</protein>
<dbReference type="PANTHER" id="PTHR30273:SF2">
    <property type="entry name" value="PROTEIN FECR"/>
    <property type="match status" value="1"/>
</dbReference>
<dbReference type="PIRSF" id="PIRSF018266">
    <property type="entry name" value="FecR"/>
    <property type="match status" value="1"/>
</dbReference>
<comment type="caution">
    <text evidence="3">The sequence shown here is derived from an EMBL/GenBank/DDBJ whole genome shotgun (WGS) entry which is preliminary data.</text>
</comment>
<reference evidence="3 4" key="1">
    <citation type="submission" date="2017-04" db="EMBL/GenBank/DDBJ databases">
        <title>Kefir bacterial isolates.</title>
        <authorList>
            <person name="Kim Y."/>
            <person name="Blasche S."/>
            <person name="Patil K.R."/>
        </authorList>
    </citation>
    <scope>NUCLEOTIDE SEQUENCE [LARGE SCALE GENOMIC DNA]</scope>
    <source>
        <strain evidence="3 4">KR-2</strain>
    </source>
</reference>
<dbReference type="Proteomes" id="UP000216033">
    <property type="component" value="Unassembled WGS sequence"/>
</dbReference>
<dbReference type="RefSeq" id="WP_095351885.1">
    <property type="nucleotide sequence ID" value="NZ_NDFO01000017.1"/>
</dbReference>
<dbReference type="InterPro" id="IPR006860">
    <property type="entry name" value="FecR"/>
</dbReference>
<dbReference type="InterPro" id="IPR012373">
    <property type="entry name" value="Ferrdict_sens_TM"/>
</dbReference>
<keyword evidence="1" id="KW-1133">Transmembrane helix</keyword>
<dbReference type="AlphaFoldDB" id="A0A270B7G5"/>
<name>A0A270B7G5_9PROT</name>
<keyword evidence="1" id="KW-0472">Membrane</keyword>
<proteinExistence type="predicted"/>
<dbReference type="PANTHER" id="PTHR30273">
    <property type="entry name" value="PERIPLASMIC SIGNAL SENSOR AND SIGMA FACTOR ACTIVATOR FECR-RELATED"/>
    <property type="match status" value="1"/>
</dbReference>
<accession>A0A270B7G5</accession>